<dbReference type="InterPro" id="IPR002401">
    <property type="entry name" value="Cyt_P450_E_grp-I"/>
</dbReference>
<keyword evidence="5 6" id="KW-0349">Heme</keyword>
<evidence type="ECO:0000313" key="9">
    <source>
        <dbReference type="Proteomes" id="UP000271162"/>
    </source>
</evidence>
<dbReference type="Proteomes" id="UP000271162">
    <property type="component" value="Unassembled WGS sequence"/>
</dbReference>
<reference evidence="8 9" key="2">
    <citation type="submission" date="2018-11" db="EMBL/GenBank/DDBJ databases">
        <authorList>
            <consortium name="Pathogen Informatics"/>
        </authorList>
    </citation>
    <scope>NUCLEOTIDE SEQUENCE [LARGE SCALE GENOMIC DNA]</scope>
</reference>
<dbReference type="InterPro" id="IPR050182">
    <property type="entry name" value="Cytochrome_P450_fam2"/>
</dbReference>
<keyword evidence="7" id="KW-0732">Signal</keyword>
<reference evidence="10" key="1">
    <citation type="submission" date="2016-04" db="UniProtKB">
        <authorList>
            <consortium name="WormBaseParasite"/>
        </authorList>
    </citation>
    <scope>IDENTIFICATION</scope>
</reference>
<feature type="signal peptide" evidence="7">
    <location>
        <begin position="1"/>
        <end position="16"/>
    </location>
</feature>
<keyword evidence="2 5" id="KW-0479">Metal-binding</keyword>
<dbReference type="GO" id="GO:0006082">
    <property type="term" value="P:organic acid metabolic process"/>
    <property type="evidence" value="ECO:0007669"/>
    <property type="project" value="TreeGrafter"/>
</dbReference>
<evidence type="ECO:0000256" key="3">
    <source>
        <dbReference type="ARBA" id="ARBA00023004"/>
    </source>
</evidence>
<dbReference type="AlphaFoldDB" id="A0A158R355"/>
<evidence type="ECO:0000256" key="2">
    <source>
        <dbReference type="ARBA" id="ARBA00022723"/>
    </source>
</evidence>
<dbReference type="WBParaSite" id="NBR_0001754901-mRNA-1">
    <property type="protein sequence ID" value="NBR_0001754901-mRNA-1"/>
    <property type="gene ID" value="NBR_0001754901"/>
</dbReference>
<evidence type="ECO:0000256" key="1">
    <source>
        <dbReference type="ARBA" id="ARBA00010617"/>
    </source>
</evidence>
<keyword evidence="4 6" id="KW-0503">Monooxygenase</keyword>
<evidence type="ECO:0000313" key="10">
    <source>
        <dbReference type="WBParaSite" id="NBR_0001754901-mRNA-1"/>
    </source>
</evidence>
<dbReference type="GO" id="GO:0005737">
    <property type="term" value="C:cytoplasm"/>
    <property type="evidence" value="ECO:0007669"/>
    <property type="project" value="TreeGrafter"/>
</dbReference>
<dbReference type="GO" id="GO:0006805">
    <property type="term" value="P:xenobiotic metabolic process"/>
    <property type="evidence" value="ECO:0007669"/>
    <property type="project" value="TreeGrafter"/>
</dbReference>
<organism evidence="10">
    <name type="scientific">Nippostrongylus brasiliensis</name>
    <name type="common">Rat hookworm</name>
    <dbReference type="NCBI Taxonomy" id="27835"/>
    <lineage>
        <taxon>Eukaryota</taxon>
        <taxon>Metazoa</taxon>
        <taxon>Ecdysozoa</taxon>
        <taxon>Nematoda</taxon>
        <taxon>Chromadorea</taxon>
        <taxon>Rhabditida</taxon>
        <taxon>Rhabditina</taxon>
        <taxon>Rhabditomorpha</taxon>
        <taxon>Strongyloidea</taxon>
        <taxon>Heligmosomidae</taxon>
        <taxon>Nippostrongylus</taxon>
    </lineage>
</organism>
<evidence type="ECO:0000256" key="4">
    <source>
        <dbReference type="ARBA" id="ARBA00023033"/>
    </source>
</evidence>
<dbReference type="PANTHER" id="PTHR24300">
    <property type="entry name" value="CYTOCHROME P450 508A4-RELATED"/>
    <property type="match status" value="1"/>
</dbReference>
<keyword evidence="3 5" id="KW-0408">Iron</keyword>
<dbReference type="PROSITE" id="PS00086">
    <property type="entry name" value="CYTOCHROME_P450"/>
    <property type="match status" value="2"/>
</dbReference>
<dbReference type="InterPro" id="IPR017972">
    <property type="entry name" value="Cyt_P450_CS"/>
</dbReference>
<feature type="binding site" description="axial binding residue" evidence="5">
    <location>
        <position position="167"/>
    </location>
    <ligand>
        <name>heme</name>
        <dbReference type="ChEBI" id="CHEBI:30413"/>
    </ligand>
    <ligandPart>
        <name>Fe</name>
        <dbReference type="ChEBI" id="CHEBI:18248"/>
    </ligandPart>
</feature>
<name>A0A158R355_NIPBR</name>
<dbReference type="GO" id="GO:0020037">
    <property type="term" value="F:heme binding"/>
    <property type="evidence" value="ECO:0007669"/>
    <property type="project" value="InterPro"/>
</dbReference>
<dbReference type="SUPFAM" id="SSF48264">
    <property type="entry name" value="Cytochrome P450"/>
    <property type="match status" value="2"/>
</dbReference>
<dbReference type="InterPro" id="IPR036396">
    <property type="entry name" value="Cyt_P450_sf"/>
</dbReference>
<dbReference type="PANTHER" id="PTHR24300:SF375">
    <property type="entry name" value="CYTOCHROME P450 FAMILY"/>
    <property type="match status" value="1"/>
</dbReference>
<dbReference type="PRINTS" id="PR00385">
    <property type="entry name" value="P450"/>
</dbReference>
<dbReference type="Pfam" id="PF00067">
    <property type="entry name" value="p450"/>
    <property type="match status" value="4"/>
</dbReference>
<comment type="similarity">
    <text evidence="1 6">Belongs to the cytochrome P450 family.</text>
</comment>
<evidence type="ECO:0000256" key="7">
    <source>
        <dbReference type="SAM" id="SignalP"/>
    </source>
</evidence>
<protein>
    <submittedName>
        <fullName evidence="10">Unspecific monooxygenase</fullName>
    </submittedName>
</protein>
<comment type="cofactor">
    <cofactor evidence="5">
        <name>heme</name>
        <dbReference type="ChEBI" id="CHEBI:30413"/>
    </cofactor>
</comment>
<dbReference type="EMBL" id="UYSL01022826">
    <property type="protein sequence ID" value="VDL81207.1"/>
    <property type="molecule type" value="Genomic_DNA"/>
</dbReference>
<gene>
    <name evidence="8" type="ORF">NBR_LOCUS17550</name>
</gene>
<feature type="chain" id="PRO_5043135851" evidence="7">
    <location>
        <begin position="17"/>
        <end position="598"/>
    </location>
</feature>
<dbReference type="InterPro" id="IPR001128">
    <property type="entry name" value="Cyt_P450"/>
</dbReference>
<evidence type="ECO:0000313" key="8">
    <source>
        <dbReference type="EMBL" id="VDL81207.1"/>
    </source>
</evidence>
<evidence type="ECO:0000256" key="5">
    <source>
        <dbReference type="PIRSR" id="PIRSR602401-1"/>
    </source>
</evidence>
<evidence type="ECO:0000256" key="6">
    <source>
        <dbReference type="RuleBase" id="RU000461"/>
    </source>
</evidence>
<dbReference type="OMA" id="EMVEYMQ"/>
<proteinExistence type="inferred from homology"/>
<dbReference type="STRING" id="27835.A0A158R355"/>
<dbReference type="GO" id="GO:0016712">
    <property type="term" value="F:oxidoreductase activity, acting on paired donors, with incorporation or reduction of molecular oxygen, reduced flavin or flavoprotein as one donor, and incorporation of one atom of oxygen"/>
    <property type="evidence" value="ECO:0007669"/>
    <property type="project" value="TreeGrafter"/>
</dbReference>
<keyword evidence="9" id="KW-1185">Reference proteome</keyword>
<dbReference type="Gene3D" id="1.10.630.10">
    <property type="entry name" value="Cytochrome P450"/>
    <property type="match status" value="3"/>
</dbReference>
<sequence>MLLITLLDLWIAGQETTVTTLYWSFAYLLRNLDFLCNGTNRLHVKVMSRVEQELFSVTKGERPLSLADKPSTPYYNATLTRIYIASLQEIHRCASLASLFLWRVAAEDTTVGSYAITKGTAVASQNTVIMNDEKFFKHHEQFNPDRYLNGNKLDRMVAPFGLGKRSCLGESLARAELYLVRPFPLPLIGNVHQLAYGMFVRKMSIIEILQEWAKLVVVIVPEIKKYGSVHTFWFGPMATVNVCDYDLAVEAMVKKGSNFADRFSPYLLTMIRNGRGVIISNGPPWLEQRRFALHTLRNFGLGRNLIEERIMFEFNISHLHISPSLEFEIYSSSYRCEALDKRINAGENSIEPHTSFDLLIGNIINRLLFTDRFEKQRINRLIKPTFAVLDFVRKQIEQRKRAISNGSHVLLGEGDDFVDAFLIQMAKDEASGEPSSFDNEMLVMTLFDLWLAGQETTVTMLYWSFVHLLLNPKVSSQQTFQAEDTTVGPYTIPKGTAIAAQIALIMNDERHFQNHREFNPERYLNGNKLDQMVVPFGLGKRSCLGESLARAELYLIIANLLLRYKISADPDFMPCTKAMNEKGTMRRPQSYHICLEHR</sequence>
<dbReference type="PRINTS" id="PR00463">
    <property type="entry name" value="EP450I"/>
</dbReference>
<accession>A0A158R355</accession>
<dbReference type="GO" id="GO:0005506">
    <property type="term" value="F:iron ion binding"/>
    <property type="evidence" value="ECO:0007669"/>
    <property type="project" value="InterPro"/>
</dbReference>
<keyword evidence="6" id="KW-0560">Oxidoreductase</keyword>